<dbReference type="EMBL" id="JACXVP010000002">
    <property type="protein sequence ID" value="KAG5628265.1"/>
    <property type="molecule type" value="Genomic_DNA"/>
</dbReference>
<reference evidence="1 2" key="1">
    <citation type="submission" date="2020-09" db="EMBL/GenBank/DDBJ databases">
        <title>De no assembly of potato wild relative species, Solanum commersonii.</title>
        <authorList>
            <person name="Cho K."/>
        </authorList>
    </citation>
    <scope>NUCLEOTIDE SEQUENCE [LARGE SCALE GENOMIC DNA]</scope>
    <source>
        <strain evidence="1">LZ3.2</strain>
        <tissue evidence="1">Leaf</tissue>
    </source>
</reference>
<dbReference type="OrthoDB" id="1298845at2759"/>
<organism evidence="1 2">
    <name type="scientific">Solanum commersonii</name>
    <name type="common">Commerson's wild potato</name>
    <name type="synonym">Commerson's nightshade</name>
    <dbReference type="NCBI Taxonomy" id="4109"/>
    <lineage>
        <taxon>Eukaryota</taxon>
        <taxon>Viridiplantae</taxon>
        <taxon>Streptophyta</taxon>
        <taxon>Embryophyta</taxon>
        <taxon>Tracheophyta</taxon>
        <taxon>Spermatophyta</taxon>
        <taxon>Magnoliopsida</taxon>
        <taxon>eudicotyledons</taxon>
        <taxon>Gunneridae</taxon>
        <taxon>Pentapetalae</taxon>
        <taxon>asterids</taxon>
        <taxon>lamiids</taxon>
        <taxon>Solanales</taxon>
        <taxon>Solanaceae</taxon>
        <taxon>Solanoideae</taxon>
        <taxon>Solaneae</taxon>
        <taxon>Solanum</taxon>
    </lineage>
</organism>
<evidence type="ECO:0000313" key="1">
    <source>
        <dbReference type="EMBL" id="KAG5628265.1"/>
    </source>
</evidence>
<proteinExistence type="predicted"/>
<name>A0A9J6AV80_SOLCO</name>
<protein>
    <submittedName>
        <fullName evidence="1">Uncharacterized protein</fullName>
    </submittedName>
</protein>
<evidence type="ECO:0000313" key="2">
    <source>
        <dbReference type="Proteomes" id="UP000824120"/>
    </source>
</evidence>
<comment type="caution">
    <text evidence="1">The sequence shown here is derived from an EMBL/GenBank/DDBJ whole genome shotgun (WGS) entry which is preliminary data.</text>
</comment>
<dbReference type="AlphaFoldDB" id="A0A9J6AV80"/>
<dbReference type="Proteomes" id="UP000824120">
    <property type="component" value="Chromosome 2"/>
</dbReference>
<sequence>MSSGHCKATSYNKMNCPLTSQPRIEVVGPSNSKRKAMDKIALIDEDEDELECENETIIIRPRTICEAKIRLQMKKLHQLPTGSRKVNFSGEESGVSMPINLSYSPRKLI</sequence>
<gene>
    <name evidence="1" type="ORF">H5410_013483</name>
</gene>
<accession>A0A9J6AV80</accession>
<keyword evidence="2" id="KW-1185">Reference proteome</keyword>